<dbReference type="PATRIC" id="fig|36849.3.peg.2192"/>
<dbReference type="FunFam" id="3.20.20.20:FF:000001">
    <property type="entry name" value="4-hydroxy-3-methylbut-2-en-1-yl diphosphate synthase (flavodoxin)"/>
    <property type="match status" value="1"/>
</dbReference>
<name>A0A0P9AEY9_9CLOT</name>
<dbReference type="Gene3D" id="3.30.413.10">
    <property type="entry name" value="Sulfite Reductase Hemoprotein, domain 1"/>
    <property type="match status" value="1"/>
</dbReference>
<evidence type="ECO:0000259" key="8">
    <source>
        <dbReference type="Pfam" id="PF04551"/>
    </source>
</evidence>
<feature type="binding site" evidence="7">
    <location>
        <position position="299"/>
    </location>
    <ligand>
        <name>[4Fe-4S] cluster</name>
        <dbReference type="ChEBI" id="CHEBI:49883"/>
    </ligand>
</feature>
<feature type="binding site" evidence="7">
    <location>
        <position position="264"/>
    </location>
    <ligand>
        <name>[4Fe-4S] cluster</name>
        <dbReference type="ChEBI" id="CHEBI:49883"/>
    </ligand>
</feature>
<dbReference type="Pfam" id="PF26540">
    <property type="entry name" value="GcpE_C"/>
    <property type="match status" value="1"/>
</dbReference>
<dbReference type="Gene3D" id="3.20.20.20">
    <property type="entry name" value="Dihydropteroate synthase-like"/>
    <property type="match status" value="1"/>
</dbReference>
<dbReference type="UniPathway" id="UPA00056">
    <property type="reaction ID" value="UER00096"/>
</dbReference>
<organism evidence="10 11">
    <name type="scientific">Oxobacter pfennigii</name>
    <dbReference type="NCBI Taxonomy" id="36849"/>
    <lineage>
        <taxon>Bacteria</taxon>
        <taxon>Bacillati</taxon>
        <taxon>Bacillota</taxon>
        <taxon>Clostridia</taxon>
        <taxon>Eubacteriales</taxon>
        <taxon>Clostridiaceae</taxon>
        <taxon>Oxobacter</taxon>
    </lineage>
</organism>
<dbReference type="GO" id="GO:0005506">
    <property type="term" value="F:iron ion binding"/>
    <property type="evidence" value="ECO:0007669"/>
    <property type="project" value="InterPro"/>
</dbReference>
<sequence length="349" mass="38004">MQRKNTRQVKAGNVYIGDNNKIAIQSMCNTDTRDVKKTVEQIKRLEDIGCEIIRVAVPDTEAALAIKGIKKRIKIPLVADIHFDYRLALLSMENGVDKLRINPGNIGSIDRVKTVVEMAKDKNIPIRIGVNSGSLEKDMLLKYGGVTSQALVESALKHVDILEKCSFYDTVISIKSSNVMTMIDSYRLISQRTDYPLHLGVTEAGTLMSGTIKSSVGIGALLSEGIGDTIRVSLTGDPADEVKVGRQILKALGLLRGGIEVISCPTCGRTSIDLIKIATEVEEKITDMDKNLKVAIMGCAVNGPGEAREADIGIAGGQGECLLFKKGEIIRKIPERDIIRELIDEIKSM</sequence>
<dbReference type="AlphaFoldDB" id="A0A0P9AEY9"/>
<dbReference type="GO" id="GO:0141197">
    <property type="term" value="F:4-hydroxy-3-methylbut-2-enyl-diphosphate synthase activity (flavodoxin)"/>
    <property type="evidence" value="ECO:0007669"/>
    <property type="project" value="UniProtKB-EC"/>
</dbReference>
<evidence type="ECO:0000313" key="11">
    <source>
        <dbReference type="Proteomes" id="UP000050326"/>
    </source>
</evidence>
<feature type="domain" description="IspG TIM-barrel" evidence="8">
    <location>
        <begin position="6"/>
        <end position="245"/>
    </location>
</feature>
<dbReference type="InterPro" id="IPR004588">
    <property type="entry name" value="IspG_bac-typ"/>
</dbReference>
<dbReference type="RefSeq" id="WP_054875122.1">
    <property type="nucleotide sequence ID" value="NZ_LKET01000032.1"/>
</dbReference>
<dbReference type="SUPFAM" id="SSF56014">
    <property type="entry name" value="Nitrite and sulphite reductase 4Fe-4S domain-like"/>
    <property type="match status" value="1"/>
</dbReference>
<dbReference type="EMBL" id="LKET01000032">
    <property type="protein sequence ID" value="KPU43909.1"/>
    <property type="molecule type" value="Genomic_DNA"/>
</dbReference>
<dbReference type="GO" id="GO:0016114">
    <property type="term" value="P:terpenoid biosynthetic process"/>
    <property type="evidence" value="ECO:0007669"/>
    <property type="project" value="InterPro"/>
</dbReference>
<dbReference type="GO" id="GO:0046429">
    <property type="term" value="F:4-hydroxy-3-methylbut-2-en-1-yl diphosphate synthase activity (ferredoxin)"/>
    <property type="evidence" value="ECO:0007669"/>
    <property type="project" value="UniProtKB-UniRule"/>
</dbReference>
<dbReference type="NCBIfam" id="NF001540">
    <property type="entry name" value="PRK00366.1"/>
    <property type="match status" value="1"/>
</dbReference>
<protein>
    <recommendedName>
        <fullName evidence="7">4-hydroxy-3-methylbut-2-en-1-yl diphosphate synthase (flavodoxin)</fullName>
        <ecNumber evidence="7">1.17.7.3</ecNumber>
    </recommendedName>
    <alternativeName>
        <fullName evidence="7">1-hydroxy-2-methyl-2-(E)-butenyl 4-diphosphate synthase</fullName>
    </alternativeName>
</protein>
<comment type="function">
    <text evidence="7">Converts 2C-methyl-D-erythritol 2,4-cyclodiphosphate (ME-2,4cPP) into 1-hydroxy-2-methyl-2-(E)-butenyl 4-diphosphate.</text>
</comment>
<dbReference type="OrthoDB" id="9803214at2"/>
<dbReference type="HAMAP" id="MF_00159">
    <property type="entry name" value="IspG"/>
    <property type="match status" value="1"/>
</dbReference>
<dbReference type="Proteomes" id="UP000050326">
    <property type="component" value="Unassembled WGS sequence"/>
</dbReference>
<keyword evidence="4 7" id="KW-0408">Iron</keyword>
<gene>
    <name evidence="7 10" type="primary">ispG</name>
    <name evidence="10" type="ORF">OXPF_20740</name>
</gene>
<evidence type="ECO:0000256" key="3">
    <source>
        <dbReference type="ARBA" id="ARBA00023002"/>
    </source>
</evidence>
<evidence type="ECO:0000256" key="6">
    <source>
        <dbReference type="ARBA" id="ARBA00023229"/>
    </source>
</evidence>
<dbReference type="InterPro" id="IPR011005">
    <property type="entry name" value="Dihydropteroate_synth-like_sf"/>
</dbReference>
<feature type="binding site" evidence="7">
    <location>
        <position position="306"/>
    </location>
    <ligand>
        <name>[4Fe-4S] cluster</name>
        <dbReference type="ChEBI" id="CHEBI:49883"/>
    </ligand>
</feature>
<keyword evidence="3 7" id="KW-0560">Oxidoreductase</keyword>
<dbReference type="InterPro" id="IPR058579">
    <property type="entry name" value="IspG_C"/>
</dbReference>
<dbReference type="PANTHER" id="PTHR30454">
    <property type="entry name" value="4-HYDROXY-3-METHYLBUT-2-EN-1-YL DIPHOSPHATE SYNTHASE"/>
    <property type="match status" value="1"/>
</dbReference>
<dbReference type="PIRSF" id="PIRSF004640">
    <property type="entry name" value="IspG"/>
    <property type="match status" value="1"/>
</dbReference>
<evidence type="ECO:0000313" key="10">
    <source>
        <dbReference type="EMBL" id="KPU43909.1"/>
    </source>
</evidence>
<dbReference type="InterPro" id="IPR016425">
    <property type="entry name" value="IspG_bac"/>
</dbReference>
<evidence type="ECO:0000259" key="9">
    <source>
        <dbReference type="Pfam" id="PF26540"/>
    </source>
</evidence>
<keyword evidence="6 7" id="KW-0414">Isoprene biosynthesis</keyword>
<comment type="cofactor">
    <cofactor evidence="7">
        <name>[4Fe-4S] cluster</name>
        <dbReference type="ChEBI" id="CHEBI:49883"/>
    </cofactor>
    <text evidence="7">Binds 1 [4Fe-4S] cluster.</text>
</comment>
<dbReference type="GO" id="GO:0051539">
    <property type="term" value="F:4 iron, 4 sulfur cluster binding"/>
    <property type="evidence" value="ECO:0007669"/>
    <property type="project" value="UniProtKB-UniRule"/>
</dbReference>
<keyword evidence="11" id="KW-1185">Reference proteome</keyword>
<evidence type="ECO:0000256" key="5">
    <source>
        <dbReference type="ARBA" id="ARBA00023014"/>
    </source>
</evidence>
<evidence type="ECO:0000256" key="2">
    <source>
        <dbReference type="ARBA" id="ARBA00022723"/>
    </source>
</evidence>
<dbReference type="Pfam" id="PF04551">
    <property type="entry name" value="GcpE"/>
    <property type="match status" value="1"/>
</dbReference>
<dbReference type="FunFam" id="3.30.413.10:FF:000005">
    <property type="entry name" value="4-hydroxy-3-methylbut-2-en-1-yl diphosphate synthase (flavodoxin)"/>
    <property type="match status" value="1"/>
</dbReference>
<evidence type="ECO:0000256" key="4">
    <source>
        <dbReference type="ARBA" id="ARBA00023004"/>
    </source>
</evidence>
<dbReference type="NCBIfam" id="TIGR00612">
    <property type="entry name" value="ispG_gcpE"/>
    <property type="match status" value="1"/>
</dbReference>
<dbReference type="InterPro" id="IPR058578">
    <property type="entry name" value="IspG_TIM"/>
</dbReference>
<dbReference type="SUPFAM" id="SSF51717">
    <property type="entry name" value="Dihydropteroate synthetase-like"/>
    <property type="match status" value="1"/>
</dbReference>
<dbReference type="EC" id="1.17.7.3" evidence="7"/>
<dbReference type="PANTHER" id="PTHR30454:SF0">
    <property type="entry name" value="4-HYDROXY-3-METHYLBUT-2-EN-1-YL DIPHOSPHATE SYNTHASE (FERREDOXIN), CHLOROPLASTIC"/>
    <property type="match status" value="1"/>
</dbReference>
<dbReference type="GO" id="GO:0019288">
    <property type="term" value="P:isopentenyl diphosphate biosynthetic process, methylerythritol 4-phosphate pathway"/>
    <property type="evidence" value="ECO:0007669"/>
    <property type="project" value="UniProtKB-UniRule"/>
</dbReference>
<keyword evidence="1 7" id="KW-0004">4Fe-4S</keyword>
<accession>A0A0P9AEY9</accession>
<comment type="catalytic activity">
    <reaction evidence="7">
        <text>(2E)-4-hydroxy-3-methylbut-2-enyl diphosphate + oxidized [flavodoxin] + H2O + 2 H(+) = 2-C-methyl-D-erythritol 2,4-cyclic diphosphate + reduced [flavodoxin]</text>
        <dbReference type="Rhea" id="RHEA:43604"/>
        <dbReference type="Rhea" id="RHEA-COMP:10622"/>
        <dbReference type="Rhea" id="RHEA-COMP:10623"/>
        <dbReference type="ChEBI" id="CHEBI:15377"/>
        <dbReference type="ChEBI" id="CHEBI:15378"/>
        <dbReference type="ChEBI" id="CHEBI:57618"/>
        <dbReference type="ChEBI" id="CHEBI:58210"/>
        <dbReference type="ChEBI" id="CHEBI:58483"/>
        <dbReference type="ChEBI" id="CHEBI:128753"/>
        <dbReference type="EC" id="1.17.7.3"/>
    </reaction>
</comment>
<feature type="binding site" evidence="7">
    <location>
        <position position="267"/>
    </location>
    <ligand>
        <name>[4Fe-4S] cluster</name>
        <dbReference type="ChEBI" id="CHEBI:49883"/>
    </ligand>
</feature>
<dbReference type="InterPro" id="IPR045854">
    <property type="entry name" value="NO2/SO3_Rdtase_4Fe4S_sf"/>
</dbReference>
<comment type="similarity">
    <text evidence="7">Belongs to the IspG family.</text>
</comment>
<keyword evidence="2 7" id="KW-0479">Metal-binding</keyword>
<keyword evidence="5 7" id="KW-0411">Iron-sulfur</keyword>
<comment type="pathway">
    <text evidence="7">Isoprenoid biosynthesis; isopentenyl diphosphate biosynthesis via DXP pathway; isopentenyl diphosphate from 1-deoxy-D-xylulose 5-phosphate: step 5/6.</text>
</comment>
<reference evidence="10 11" key="1">
    <citation type="submission" date="2015-09" db="EMBL/GenBank/DDBJ databases">
        <title>Genome sequence of Oxobacter pfennigii DSM 3222.</title>
        <authorList>
            <person name="Poehlein A."/>
            <person name="Bengelsdorf F.R."/>
            <person name="Schiel-Bengelsdorf B."/>
            <person name="Duerre P."/>
            <person name="Daniel R."/>
        </authorList>
    </citation>
    <scope>NUCLEOTIDE SEQUENCE [LARGE SCALE GENOMIC DNA]</scope>
    <source>
        <strain evidence="10 11">DSM 3222</strain>
    </source>
</reference>
<evidence type="ECO:0000256" key="1">
    <source>
        <dbReference type="ARBA" id="ARBA00022485"/>
    </source>
</evidence>
<dbReference type="STRING" id="36849.OXPF_20740"/>
<proteinExistence type="inferred from homology"/>
<evidence type="ECO:0000256" key="7">
    <source>
        <dbReference type="HAMAP-Rule" id="MF_00159"/>
    </source>
</evidence>
<comment type="caution">
    <text evidence="10">The sequence shown here is derived from an EMBL/GenBank/DDBJ whole genome shotgun (WGS) entry which is preliminary data.</text>
</comment>
<feature type="domain" description="IspG C-terminal" evidence="9">
    <location>
        <begin position="260"/>
        <end position="347"/>
    </location>
</feature>